<sequence length="551" mass="63094">MAARILVFLLLCLCGVQSDGNIGADLFCIDPDDGSSHPVNSTWLSSTFCGKYTCKIRKKHQNNTRGILPKDDNNSIPDSIKTIDVNNLRNDQSMDQSHAGSDTQVVYAKPPANMSPYPILHKEKKLNTDKDKTSTIKYIHEKIMNSIHEKDDRYLTEGEINTISELLHTVKKSDLETMAEIYSLAKDIFKEMDAKTDQEELSKVEDEVNNKIYESTKSKSVPVPKKTSYFYEPLVQKNSYEMKDMASHTVPSVIPTPAPYVPHPVAHAMPHYNQINYQPQPYHPYVSIPSPIPPQSNIQNTYSYRHPITAPPFINTNNYHREHNSSCSHFPFTHGVVKTPFPVEPDEVNQKPALMPYPFSYVYRHDLRPQYVYYNPFEQFDNRNPPVPSYAAQPDSNQQNYAKPFEAPNVNAVAKDIDDDVETDINDVDSDEDLVQRILPTYKKSQDRKLQPWQTEELSSQILNDIRANLTNKKPSIFPVKKMRLERIGKVIKLDDFLRVKRSEDLNEEYEAFVDKITCPISTELGFFRMGDLSLPFPECCPQKIATHTNT</sequence>
<keyword evidence="1" id="KW-0732">Signal</keyword>
<proteinExistence type="predicted"/>
<keyword evidence="3" id="KW-1185">Reference proteome</keyword>
<evidence type="ECO:0000313" key="3">
    <source>
        <dbReference type="Proteomes" id="UP000823941"/>
    </source>
</evidence>
<evidence type="ECO:0000256" key="1">
    <source>
        <dbReference type="SAM" id="SignalP"/>
    </source>
</evidence>
<feature type="signal peptide" evidence="1">
    <location>
        <begin position="1"/>
        <end position="18"/>
    </location>
</feature>
<feature type="chain" id="PRO_5047441525" evidence="1">
    <location>
        <begin position="19"/>
        <end position="551"/>
    </location>
</feature>
<gene>
    <name evidence="2" type="ORF">JYU34_020273</name>
</gene>
<comment type="caution">
    <text evidence="2">The sequence shown here is derived from an EMBL/GenBank/DDBJ whole genome shotgun (WGS) entry which is preliminary data.</text>
</comment>
<reference evidence="2 3" key="1">
    <citation type="submission" date="2021-06" db="EMBL/GenBank/DDBJ databases">
        <title>A haploid diamondback moth (Plutella xylostella L.) genome assembly resolves 31 chromosomes and identifies a diamide resistance mutation.</title>
        <authorList>
            <person name="Ward C.M."/>
            <person name="Perry K.D."/>
            <person name="Baker G."/>
            <person name="Powis K."/>
            <person name="Heckel D.G."/>
            <person name="Baxter S.W."/>
        </authorList>
    </citation>
    <scope>NUCLEOTIDE SEQUENCE [LARGE SCALE GENOMIC DNA]</scope>
    <source>
        <strain evidence="2 3">LV</strain>
        <tissue evidence="2">Single pupa</tissue>
    </source>
</reference>
<protein>
    <submittedName>
        <fullName evidence="2">Uncharacterized protein</fullName>
    </submittedName>
</protein>
<accession>A0ABQ7PU55</accession>
<organism evidence="2 3">
    <name type="scientific">Plutella xylostella</name>
    <name type="common">Diamondback moth</name>
    <name type="synonym">Plutella maculipennis</name>
    <dbReference type="NCBI Taxonomy" id="51655"/>
    <lineage>
        <taxon>Eukaryota</taxon>
        <taxon>Metazoa</taxon>
        <taxon>Ecdysozoa</taxon>
        <taxon>Arthropoda</taxon>
        <taxon>Hexapoda</taxon>
        <taxon>Insecta</taxon>
        <taxon>Pterygota</taxon>
        <taxon>Neoptera</taxon>
        <taxon>Endopterygota</taxon>
        <taxon>Lepidoptera</taxon>
        <taxon>Glossata</taxon>
        <taxon>Ditrysia</taxon>
        <taxon>Yponomeutoidea</taxon>
        <taxon>Plutellidae</taxon>
        <taxon>Plutella</taxon>
    </lineage>
</organism>
<dbReference type="EMBL" id="JAHIBW010000028">
    <property type="protein sequence ID" value="KAG7296501.1"/>
    <property type="molecule type" value="Genomic_DNA"/>
</dbReference>
<evidence type="ECO:0000313" key="2">
    <source>
        <dbReference type="EMBL" id="KAG7296501.1"/>
    </source>
</evidence>
<dbReference type="Proteomes" id="UP000823941">
    <property type="component" value="Chromosome 28"/>
</dbReference>
<name>A0ABQ7PU55_PLUXY</name>